<evidence type="ECO:0000256" key="1">
    <source>
        <dbReference type="SAM" id="MobiDB-lite"/>
    </source>
</evidence>
<dbReference type="HOGENOM" id="CLU_1116658_0_0_1"/>
<dbReference type="Proteomes" id="UP000014760">
    <property type="component" value="Unassembled WGS sequence"/>
</dbReference>
<evidence type="ECO:0000313" key="2">
    <source>
        <dbReference type="EMBL" id="ELT99653.1"/>
    </source>
</evidence>
<feature type="compositionally biased region" description="Polar residues" evidence="1">
    <location>
        <begin position="1"/>
        <end position="17"/>
    </location>
</feature>
<sequence length="249" mass="26949">MTDCAVQTATPTLSDYQDSNKKLSRTQSRSNTRSSVTFSSSNAQKNGRITSSTSHSDSLAEGSTQSSRIGSAGSICEGFFLSQPLAQNGGIPTVEFSPRTKPAVAGPASPAFTNRGQMCHAEKLPGRFFPPSTPKCTSRHPGGHIDLFSVMTQPGNTVRPKSMSFPQAFVQDRPITCPASWVPKQSPPRAWSDVHQSITVNARALPRRVHPGGNRGRPRCHRYSRNPRSFMGCLEGTNAYHIKAFTSIS</sequence>
<dbReference type="EnsemblMetazoa" id="CapteT213365">
    <property type="protein sequence ID" value="CapteP213365"/>
    <property type="gene ID" value="CapteG213365"/>
</dbReference>
<dbReference type="EMBL" id="AMQN01009962">
    <property type="status" value="NOT_ANNOTATED_CDS"/>
    <property type="molecule type" value="Genomic_DNA"/>
</dbReference>
<name>R7U0B9_CAPTE</name>
<feature type="compositionally biased region" description="Polar residues" evidence="1">
    <location>
        <begin position="43"/>
        <end position="67"/>
    </location>
</feature>
<feature type="region of interest" description="Disordered" evidence="1">
    <location>
        <begin position="1"/>
        <end position="67"/>
    </location>
</feature>
<gene>
    <name evidence="2" type="ORF">CAPTEDRAFT_213365</name>
</gene>
<reference evidence="4" key="1">
    <citation type="submission" date="2012-12" db="EMBL/GenBank/DDBJ databases">
        <authorList>
            <person name="Hellsten U."/>
            <person name="Grimwood J."/>
            <person name="Chapman J.A."/>
            <person name="Shapiro H."/>
            <person name="Aerts A."/>
            <person name="Otillar R.P."/>
            <person name="Terry A.Y."/>
            <person name="Boore J.L."/>
            <person name="Simakov O."/>
            <person name="Marletaz F."/>
            <person name="Cho S.-J."/>
            <person name="Edsinger-Gonzales E."/>
            <person name="Havlak P."/>
            <person name="Kuo D.-H."/>
            <person name="Larsson T."/>
            <person name="Lv J."/>
            <person name="Arendt D."/>
            <person name="Savage R."/>
            <person name="Osoegawa K."/>
            <person name="de Jong P."/>
            <person name="Lindberg D.R."/>
            <person name="Seaver E.C."/>
            <person name="Weisblat D.A."/>
            <person name="Putnam N.H."/>
            <person name="Grigoriev I.V."/>
            <person name="Rokhsar D.S."/>
        </authorList>
    </citation>
    <scope>NUCLEOTIDE SEQUENCE</scope>
    <source>
        <strain evidence="4">I ESC-2004</strain>
    </source>
</reference>
<protein>
    <submittedName>
        <fullName evidence="2 3">Uncharacterized protein</fullName>
    </submittedName>
</protein>
<evidence type="ECO:0000313" key="3">
    <source>
        <dbReference type="EnsemblMetazoa" id="CapteP213365"/>
    </source>
</evidence>
<evidence type="ECO:0000313" key="4">
    <source>
        <dbReference type="Proteomes" id="UP000014760"/>
    </source>
</evidence>
<reference evidence="2 4" key="2">
    <citation type="journal article" date="2013" name="Nature">
        <title>Insights into bilaterian evolution from three spiralian genomes.</title>
        <authorList>
            <person name="Simakov O."/>
            <person name="Marletaz F."/>
            <person name="Cho S.J."/>
            <person name="Edsinger-Gonzales E."/>
            <person name="Havlak P."/>
            <person name="Hellsten U."/>
            <person name="Kuo D.H."/>
            <person name="Larsson T."/>
            <person name="Lv J."/>
            <person name="Arendt D."/>
            <person name="Savage R."/>
            <person name="Osoegawa K."/>
            <person name="de Jong P."/>
            <person name="Grimwood J."/>
            <person name="Chapman J.A."/>
            <person name="Shapiro H."/>
            <person name="Aerts A."/>
            <person name="Otillar R.P."/>
            <person name="Terry A.Y."/>
            <person name="Boore J.L."/>
            <person name="Grigoriev I.V."/>
            <person name="Lindberg D.R."/>
            <person name="Seaver E.C."/>
            <person name="Weisblat D.A."/>
            <person name="Putnam N.H."/>
            <person name="Rokhsar D.S."/>
        </authorList>
    </citation>
    <scope>NUCLEOTIDE SEQUENCE</scope>
    <source>
        <strain evidence="2 4">I ESC-2004</strain>
    </source>
</reference>
<dbReference type="EMBL" id="KB306678">
    <property type="protein sequence ID" value="ELT99653.1"/>
    <property type="molecule type" value="Genomic_DNA"/>
</dbReference>
<reference evidence="3" key="3">
    <citation type="submission" date="2015-06" db="UniProtKB">
        <authorList>
            <consortium name="EnsemblMetazoa"/>
        </authorList>
    </citation>
    <scope>IDENTIFICATION</scope>
</reference>
<keyword evidence="4" id="KW-1185">Reference proteome</keyword>
<proteinExistence type="predicted"/>
<dbReference type="AlphaFoldDB" id="R7U0B9"/>
<accession>R7U0B9</accession>
<feature type="compositionally biased region" description="Low complexity" evidence="1">
    <location>
        <begin position="25"/>
        <end position="42"/>
    </location>
</feature>
<organism evidence="2">
    <name type="scientific">Capitella teleta</name>
    <name type="common">Polychaete worm</name>
    <dbReference type="NCBI Taxonomy" id="283909"/>
    <lineage>
        <taxon>Eukaryota</taxon>
        <taxon>Metazoa</taxon>
        <taxon>Spiralia</taxon>
        <taxon>Lophotrochozoa</taxon>
        <taxon>Annelida</taxon>
        <taxon>Polychaeta</taxon>
        <taxon>Sedentaria</taxon>
        <taxon>Scolecida</taxon>
        <taxon>Capitellidae</taxon>
        <taxon>Capitella</taxon>
    </lineage>
</organism>